<dbReference type="AlphaFoldDB" id="A0A364LIU4"/>
<organism evidence="1 2">
    <name type="scientific">Legionella quinlivanii</name>
    <dbReference type="NCBI Taxonomy" id="45073"/>
    <lineage>
        <taxon>Bacteria</taxon>
        <taxon>Pseudomonadati</taxon>
        <taxon>Pseudomonadota</taxon>
        <taxon>Gammaproteobacteria</taxon>
        <taxon>Legionellales</taxon>
        <taxon>Legionellaceae</taxon>
        <taxon>Legionella</taxon>
    </lineage>
</organism>
<accession>A0A364LIU4</accession>
<proteinExistence type="predicted"/>
<dbReference type="EMBL" id="MVJN01000006">
    <property type="protein sequence ID" value="RAP36357.1"/>
    <property type="molecule type" value="Genomic_DNA"/>
</dbReference>
<comment type="caution">
    <text evidence="1">The sequence shown here is derived from an EMBL/GenBank/DDBJ whole genome shotgun (WGS) entry which is preliminary data.</text>
</comment>
<sequence>MKQLAKINKPGNLNLREKIQSFLHLSHPENQKINKWLKQLDALLASDEDQFNKGFKYFFSTTRKDKVNNYKLEIKIFLRKMAGNNNAETLYSQLLQLKLMLQRVVQEQAVRLARTKAILKLIAAIDYRTDQLKQERIVTHNQQVSQENALPREKKKHTKKIISQAVFIAQELKSKLLPGKANADKLSYSEMEETLFQEIKLECQRLIKSIQEKNVGGKKDLLMQQYVDKQQQLIDGAKSITDISKIKTRLDNVLKSLNSSEYQEICLAILDLRKGAQSWFAIGKNAKADRIEDAIRKVSVECRGDMFITNLEVRKALASHRHFGKRGKIYLNKNTQDIDLKKAARTFIEINNRLEKSRENHADIDCKVFEMGRYSSV</sequence>
<evidence type="ECO:0000313" key="2">
    <source>
        <dbReference type="Proteomes" id="UP000249458"/>
    </source>
</evidence>
<name>A0A364LIU4_9GAMM</name>
<protein>
    <submittedName>
        <fullName evidence="1">Uncharacterized protein</fullName>
    </submittedName>
</protein>
<dbReference type="RefSeq" id="WP_112219727.1">
    <property type="nucleotide sequence ID" value="NZ_MVJN01000006.1"/>
</dbReference>
<reference evidence="1 2" key="1">
    <citation type="submission" date="2017-02" db="EMBL/GenBank/DDBJ databases">
        <title>Legionella quilivanii strain from human: case report and whole genome sequencing analysis.</title>
        <authorList>
            <person name="Lalancette C."/>
            <person name="Leduc J.-M."/>
            <person name="Levesque S."/>
            <person name="Fournier E."/>
            <person name="Saoud J."/>
            <person name="Faucher S.P."/>
            <person name="Bernard K."/>
            <person name="Martineau C."/>
            <person name="Longtin J."/>
        </authorList>
    </citation>
    <scope>NUCLEOTIDE SEQUENCE [LARGE SCALE GENOMIC DNA]</scope>
    <source>
        <strain evidence="1 2">ID143958</strain>
    </source>
</reference>
<evidence type="ECO:0000313" key="1">
    <source>
        <dbReference type="EMBL" id="RAP36357.1"/>
    </source>
</evidence>
<gene>
    <name evidence="1" type="ORF">B1207_09475</name>
</gene>
<dbReference type="Proteomes" id="UP000249458">
    <property type="component" value="Unassembled WGS sequence"/>
</dbReference>